<protein>
    <submittedName>
        <fullName evidence="6">SCO family protein</fullName>
    </submittedName>
</protein>
<dbReference type="Gene3D" id="3.40.30.10">
    <property type="entry name" value="Glutaredoxin"/>
    <property type="match status" value="1"/>
</dbReference>
<dbReference type="RefSeq" id="WP_301415059.1">
    <property type="nucleotide sequence ID" value="NZ_CP098023.1"/>
</dbReference>
<sequence>MSRLTPCSNDPGIDGTENENTGIIQSMSLVETTSYISLTDLINSISGFFCQQSSRRRTQTRKHKILNRNAQWITTVITGFMAWILPCSSAWSFAELPDDSVYHAESQWRDQNGNEISISDLQGKVQVIAFVYTYCQHSCPVILSNLRSIEKKIASSDIPDVQFTLISLDPGRDSPEVLKRYMQEHDLDECRWLMLNGNPDEVLEFSALLGVRYRPMNNNKKDIAHSNMITVLDRQGKISYQMKGLNTGPEAVVSTISKLILSDTKRTNTLSSSNCLQSAKNGHGESEVL</sequence>
<dbReference type="PROSITE" id="PS51352">
    <property type="entry name" value="THIOREDOXIN_2"/>
    <property type="match status" value="1"/>
</dbReference>
<proteinExistence type="inferred from homology"/>
<feature type="domain" description="Thioredoxin" evidence="5">
    <location>
        <begin position="95"/>
        <end position="261"/>
    </location>
</feature>
<dbReference type="PANTHER" id="PTHR12151:SF25">
    <property type="entry name" value="LINALOOL DEHYDRATASE_ISOMERASE DOMAIN-CONTAINING PROTEIN"/>
    <property type="match status" value="1"/>
</dbReference>
<organism evidence="6 7">
    <name type="scientific">Microbulbifer spongiae</name>
    <dbReference type="NCBI Taxonomy" id="2944933"/>
    <lineage>
        <taxon>Bacteria</taxon>
        <taxon>Pseudomonadati</taxon>
        <taxon>Pseudomonadota</taxon>
        <taxon>Gammaproteobacteria</taxon>
        <taxon>Cellvibrionales</taxon>
        <taxon>Microbulbiferaceae</taxon>
        <taxon>Microbulbifer</taxon>
    </lineage>
</organism>
<keyword evidence="7" id="KW-1185">Reference proteome</keyword>
<evidence type="ECO:0000256" key="4">
    <source>
        <dbReference type="SAM" id="Phobius"/>
    </source>
</evidence>
<evidence type="ECO:0000313" key="6">
    <source>
        <dbReference type="EMBL" id="WKD49269.1"/>
    </source>
</evidence>
<dbReference type="EMBL" id="CP098023">
    <property type="protein sequence ID" value="WKD49269.1"/>
    <property type="molecule type" value="Genomic_DNA"/>
</dbReference>
<evidence type="ECO:0000256" key="1">
    <source>
        <dbReference type="ARBA" id="ARBA00010996"/>
    </source>
</evidence>
<name>A0ABY9E891_9GAMM</name>
<keyword evidence="2" id="KW-0186">Copper</keyword>
<dbReference type="SUPFAM" id="SSF52833">
    <property type="entry name" value="Thioredoxin-like"/>
    <property type="match status" value="1"/>
</dbReference>
<dbReference type="InterPro" id="IPR013766">
    <property type="entry name" value="Thioredoxin_domain"/>
</dbReference>
<evidence type="ECO:0000313" key="7">
    <source>
        <dbReference type="Proteomes" id="UP001321520"/>
    </source>
</evidence>
<comment type="similarity">
    <text evidence="1">Belongs to the SCO1/2 family.</text>
</comment>
<evidence type="ECO:0000259" key="5">
    <source>
        <dbReference type="PROSITE" id="PS51352"/>
    </source>
</evidence>
<dbReference type="CDD" id="cd02968">
    <property type="entry name" value="SCO"/>
    <property type="match status" value="1"/>
</dbReference>
<dbReference type="PANTHER" id="PTHR12151">
    <property type="entry name" value="ELECTRON TRANSPORT PROTIN SCO1/SENC FAMILY MEMBER"/>
    <property type="match status" value="1"/>
</dbReference>
<dbReference type="InterPro" id="IPR036249">
    <property type="entry name" value="Thioredoxin-like_sf"/>
</dbReference>
<feature type="transmembrane region" description="Helical" evidence="4">
    <location>
        <begin position="65"/>
        <end position="85"/>
    </location>
</feature>
<dbReference type="InterPro" id="IPR003782">
    <property type="entry name" value="SCO1/SenC"/>
</dbReference>
<feature type="region of interest" description="Disordered" evidence="3">
    <location>
        <begin position="1"/>
        <end position="20"/>
    </location>
</feature>
<keyword evidence="4" id="KW-0812">Transmembrane</keyword>
<evidence type="ECO:0000256" key="3">
    <source>
        <dbReference type="SAM" id="MobiDB-lite"/>
    </source>
</evidence>
<keyword evidence="4" id="KW-0472">Membrane</keyword>
<dbReference type="Pfam" id="PF02630">
    <property type="entry name" value="SCO1-SenC"/>
    <property type="match status" value="1"/>
</dbReference>
<reference evidence="6 7" key="1">
    <citation type="submission" date="2022-05" db="EMBL/GenBank/DDBJ databases">
        <title>Microbulbifer sp. nov., isolated from sponge.</title>
        <authorList>
            <person name="Gao L."/>
        </authorList>
    </citation>
    <scope>NUCLEOTIDE SEQUENCE [LARGE SCALE GENOMIC DNA]</scope>
    <source>
        <strain evidence="6 7">MI-G</strain>
    </source>
</reference>
<gene>
    <name evidence="6" type="ORF">M8T91_15395</name>
</gene>
<keyword evidence="4" id="KW-1133">Transmembrane helix</keyword>
<dbReference type="Proteomes" id="UP001321520">
    <property type="component" value="Chromosome"/>
</dbReference>
<accession>A0ABY9E891</accession>
<evidence type="ECO:0000256" key="2">
    <source>
        <dbReference type="ARBA" id="ARBA00023008"/>
    </source>
</evidence>